<dbReference type="Proteomes" id="UP000054549">
    <property type="component" value="Unassembled WGS sequence"/>
</dbReference>
<accession>A0A0C2WV04</accession>
<proteinExistence type="predicted"/>
<dbReference type="InterPro" id="IPR011009">
    <property type="entry name" value="Kinase-like_dom_sf"/>
</dbReference>
<dbReference type="SUPFAM" id="SSF56112">
    <property type="entry name" value="Protein kinase-like (PK-like)"/>
    <property type="match status" value="1"/>
</dbReference>
<sequence length="124" mass="14501">MGLGLFATGFDIGNVDLDLSLRPKIRIGAEFLALINPFQKSRLYENSIFGFGCFFYQVYSKWTHLPFAEEIRERRRIIVERPSSPEIPEYAWQLIQRCCAEDPRSRPTIGEVVKEIETWRNESK</sequence>
<dbReference type="AlphaFoldDB" id="A0A0C2WV04"/>
<dbReference type="HOGENOM" id="CLU_087973_2_0_1"/>
<name>A0A0C2WV04_AMAMK</name>
<evidence type="ECO:0000313" key="1">
    <source>
        <dbReference type="EMBL" id="KIL60626.1"/>
    </source>
</evidence>
<gene>
    <name evidence="1" type="ORF">M378DRAFT_167856</name>
</gene>
<keyword evidence="2" id="KW-1185">Reference proteome</keyword>
<dbReference type="InParanoid" id="A0A0C2WV04"/>
<evidence type="ECO:0000313" key="2">
    <source>
        <dbReference type="Proteomes" id="UP000054549"/>
    </source>
</evidence>
<evidence type="ECO:0008006" key="3">
    <source>
        <dbReference type="Google" id="ProtNLM"/>
    </source>
</evidence>
<organism evidence="1 2">
    <name type="scientific">Amanita muscaria (strain Koide BX008)</name>
    <dbReference type="NCBI Taxonomy" id="946122"/>
    <lineage>
        <taxon>Eukaryota</taxon>
        <taxon>Fungi</taxon>
        <taxon>Dikarya</taxon>
        <taxon>Basidiomycota</taxon>
        <taxon>Agaricomycotina</taxon>
        <taxon>Agaricomycetes</taxon>
        <taxon>Agaricomycetidae</taxon>
        <taxon>Agaricales</taxon>
        <taxon>Pluteineae</taxon>
        <taxon>Amanitaceae</taxon>
        <taxon>Amanita</taxon>
    </lineage>
</organism>
<protein>
    <recommendedName>
        <fullName evidence="3">Protein kinase domain-containing protein</fullName>
    </recommendedName>
</protein>
<dbReference type="Gene3D" id="1.10.510.10">
    <property type="entry name" value="Transferase(Phosphotransferase) domain 1"/>
    <property type="match status" value="1"/>
</dbReference>
<reference evidence="1 2" key="1">
    <citation type="submission" date="2014-04" db="EMBL/GenBank/DDBJ databases">
        <title>Evolutionary Origins and Diversification of the Mycorrhizal Mutualists.</title>
        <authorList>
            <consortium name="DOE Joint Genome Institute"/>
            <consortium name="Mycorrhizal Genomics Consortium"/>
            <person name="Kohler A."/>
            <person name="Kuo A."/>
            <person name="Nagy L.G."/>
            <person name="Floudas D."/>
            <person name="Copeland A."/>
            <person name="Barry K.W."/>
            <person name="Cichocki N."/>
            <person name="Veneault-Fourrey C."/>
            <person name="LaButti K."/>
            <person name="Lindquist E.A."/>
            <person name="Lipzen A."/>
            <person name="Lundell T."/>
            <person name="Morin E."/>
            <person name="Murat C."/>
            <person name="Riley R."/>
            <person name="Ohm R."/>
            <person name="Sun H."/>
            <person name="Tunlid A."/>
            <person name="Henrissat B."/>
            <person name="Grigoriev I.V."/>
            <person name="Hibbett D.S."/>
            <person name="Martin F."/>
        </authorList>
    </citation>
    <scope>NUCLEOTIDE SEQUENCE [LARGE SCALE GENOMIC DNA]</scope>
    <source>
        <strain evidence="1 2">Koide BX008</strain>
    </source>
</reference>
<dbReference type="EMBL" id="KN818295">
    <property type="protein sequence ID" value="KIL60626.1"/>
    <property type="molecule type" value="Genomic_DNA"/>
</dbReference>
<dbReference type="OrthoDB" id="26722at2759"/>